<dbReference type="Proteomes" id="UP000238375">
    <property type="component" value="Unassembled WGS sequence"/>
</dbReference>
<dbReference type="GO" id="GO:0080120">
    <property type="term" value="P:CAAX-box protein maturation"/>
    <property type="evidence" value="ECO:0007669"/>
    <property type="project" value="UniProtKB-ARBA"/>
</dbReference>
<protein>
    <recommendedName>
        <fullName evidence="2">CAAX prenyl protease 2/Lysostaphin resistance protein A-like domain-containing protein</fullName>
    </recommendedName>
</protein>
<evidence type="ECO:0000259" key="2">
    <source>
        <dbReference type="Pfam" id="PF02517"/>
    </source>
</evidence>
<evidence type="ECO:0000313" key="4">
    <source>
        <dbReference type="Proteomes" id="UP000238375"/>
    </source>
</evidence>
<dbReference type="PANTHER" id="PTHR36435">
    <property type="entry name" value="SLR1288 PROTEIN"/>
    <property type="match status" value="1"/>
</dbReference>
<keyword evidence="1" id="KW-0472">Membrane</keyword>
<evidence type="ECO:0000313" key="3">
    <source>
        <dbReference type="EMBL" id="PRY47025.1"/>
    </source>
</evidence>
<feature type="transmembrane region" description="Helical" evidence="1">
    <location>
        <begin position="173"/>
        <end position="190"/>
    </location>
</feature>
<dbReference type="GO" id="GO:0004175">
    <property type="term" value="F:endopeptidase activity"/>
    <property type="evidence" value="ECO:0007669"/>
    <property type="project" value="UniProtKB-ARBA"/>
</dbReference>
<feature type="transmembrane region" description="Helical" evidence="1">
    <location>
        <begin position="218"/>
        <end position="238"/>
    </location>
</feature>
<dbReference type="InterPro" id="IPR052710">
    <property type="entry name" value="CAAX_protease"/>
</dbReference>
<feature type="domain" description="CAAX prenyl protease 2/Lysostaphin resistance protein A-like" evidence="2">
    <location>
        <begin position="143"/>
        <end position="230"/>
    </location>
</feature>
<evidence type="ECO:0000256" key="1">
    <source>
        <dbReference type="SAM" id="Phobius"/>
    </source>
</evidence>
<keyword evidence="1" id="KW-1133">Transmembrane helix</keyword>
<keyword evidence="4" id="KW-1185">Reference proteome</keyword>
<dbReference type="Pfam" id="PF02517">
    <property type="entry name" value="Rce1-like"/>
    <property type="match status" value="1"/>
</dbReference>
<reference evidence="3 4" key="1">
    <citation type="submission" date="2018-03" db="EMBL/GenBank/DDBJ databases">
        <title>Genomic Encyclopedia of Archaeal and Bacterial Type Strains, Phase II (KMG-II): from individual species to whole genera.</title>
        <authorList>
            <person name="Goeker M."/>
        </authorList>
    </citation>
    <scope>NUCLEOTIDE SEQUENCE [LARGE SCALE GENOMIC DNA]</scope>
    <source>
        <strain evidence="3 4">DSM 28354</strain>
    </source>
</reference>
<dbReference type="AlphaFoldDB" id="A0A2T0TMX9"/>
<proteinExistence type="predicted"/>
<feature type="transmembrane region" description="Helical" evidence="1">
    <location>
        <begin position="76"/>
        <end position="96"/>
    </location>
</feature>
<sequence length="285" mass="32582">MSLGSALALLIAYWAGDISRIDSMPQFIRQVAQLPNGWYIIIGVQAVSHLSSYLVPALIYWYHFETRRWPDFQNRPIGAVSGLWIGLLSVVAILPINELIIDWNQHLPLPALLGPVGEWMHRKEQESSLLTAQLVTFNSVHQLLIAVGVIGFVAAIGEEIFFRGVVQHKLMEWTTNVHLSIWLAAVLFSIAHVQFYGFFPRLILGALFGYLYYWSGNLWVAVIAHLINNSLIVITLYFQQQTVYRHTNFRVDITSWFWIVASLFAVLVLLIRFHRLNRNTSIKPS</sequence>
<accession>A0A2T0TMX9</accession>
<keyword evidence="1" id="KW-0812">Transmembrane</keyword>
<dbReference type="InterPro" id="IPR003675">
    <property type="entry name" value="Rce1/LyrA-like_dom"/>
</dbReference>
<feature type="transmembrane region" description="Helical" evidence="1">
    <location>
        <begin position="253"/>
        <end position="273"/>
    </location>
</feature>
<dbReference type="PANTHER" id="PTHR36435:SF1">
    <property type="entry name" value="CAAX AMINO TERMINAL PROTEASE FAMILY PROTEIN"/>
    <property type="match status" value="1"/>
</dbReference>
<name>A0A2T0TMX9_9BACT</name>
<dbReference type="EMBL" id="PVTE01000001">
    <property type="protein sequence ID" value="PRY47025.1"/>
    <property type="molecule type" value="Genomic_DNA"/>
</dbReference>
<feature type="transmembrane region" description="Helical" evidence="1">
    <location>
        <begin position="39"/>
        <end position="64"/>
    </location>
</feature>
<gene>
    <name evidence="3" type="ORF">CLV58_10189</name>
</gene>
<organism evidence="3 4">
    <name type="scientific">Spirosoma oryzae</name>
    <dbReference type="NCBI Taxonomy" id="1469603"/>
    <lineage>
        <taxon>Bacteria</taxon>
        <taxon>Pseudomonadati</taxon>
        <taxon>Bacteroidota</taxon>
        <taxon>Cytophagia</taxon>
        <taxon>Cytophagales</taxon>
        <taxon>Cytophagaceae</taxon>
        <taxon>Spirosoma</taxon>
    </lineage>
</organism>
<comment type="caution">
    <text evidence="3">The sequence shown here is derived from an EMBL/GenBank/DDBJ whole genome shotgun (WGS) entry which is preliminary data.</text>
</comment>
<feature type="transmembrane region" description="Helical" evidence="1">
    <location>
        <begin position="143"/>
        <end position="161"/>
    </location>
</feature>